<comment type="caution">
    <text evidence="2">The sequence shown here is derived from an EMBL/GenBank/DDBJ whole genome shotgun (WGS) entry which is preliminary data.</text>
</comment>
<dbReference type="OrthoDB" id="2506149at2759"/>
<feature type="region of interest" description="Disordered" evidence="1">
    <location>
        <begin position="1"/>
        <end position="47"/>
    </location>
</feature>
<feature type="region of interest" description="Disordered" evidence="1">
    <location>
        <begin position="126"/>
        <end position="148"/>
    </location>
</feature>
<proteinExistence type="predicted"/>
<reference evidence="2 3" key="1">
    <citation type="submission" date="2019-05" db="EMBL/GenBank/DDBJ databases">
        <title>Emergence of the Ug99 lineage of the wheat stem rust pathogen through somatic hybridization.</title>
        <authorList>
            <person name="Li F."/>
            <person name="Upadhyaya N.M."/>
            <person name="Sperschneider J."/>
            <person name="Matny O."/>
            <person name="Nguyen-Phuc H."/>
            <person name="Mago R."/>
            <person name="Raley C."/>
            <person name="Miller M.E."/>
            <person name="Silverstein K.A.T."/>
            <person name="Henningsen E."/>
            <person name="Hirsch C.D."/>
            <person name="Visser B."/>
            <person name="Pretorius Z.A."/>
            <person name="Steffenson B.J."/>
            <person name="Schwessinger B."/>
            <person name="Dodds P.N."/>
            <person name="Figueroa M."/>
        </authorList>
    </citation>
    <scope>NUCLEOTIDE SEQUENCE [LARGE SCALE GENOMIC DNA]</scope>
    <source>
        <strain evidence="2">21-0</strain>
    </source>
</reference>
<evidence type="ECO:0000256" key="1">
    <source>
        <dbReference type="SAM" id="MobiDB-lite"/>
    </source>
</evidence>
<gene>
    <name evidence="2" type="ORF">PGT21_011808</name>
</gene>
<dbReference type="EMBL" id="VSWC01000027">
    <property type="protein sequence ID" value="KAA1110137.1"/>
    <property type="molecule type" value="Genomic_DNA"/>
</dbReference>
<dbReference type="Proteomes" id="UP000324748">
    <property type="component" value="Unassembled WGS sequence"/>
</dbReference>
<keyword evidence="3" id="KW-1185">Reference proteome</keyword>
<sequence length="382" mass="42475">MTTTPPPSAPDNRSAGFAYPAQQAPALEGNPTVFTQFSPSGKQRRPSVIVHKIQPRQVSNPKCMQSDLAQMRAAFAKNAQVAPVNQEAGNSVNQSAMQKTRGPFAQVDQTASPAINVAGWVPRIPSEASEAGSNDEEDATGRPSGPQLSSKLVSQIEKIPAELSFLLEPNNDLQKRSCTKELILKGIRHFIPSYKPPVKQPKKGLLVRAFQLQILPLIAPYVQWKMEQFEQAAADESVEMQEDPAPVDLSGINPNNPSITTDIILTIIAERRPSTKLPETMSKSAAINFFHQYISPRPPHGYPQAFTTWPTTVPMPYHRFLTRDELRYIIQCYVGILFIPCAIGKVHLLAIYEQFVLDEISEENIYEGIHYFVRQDPNPPQQ</sequence>
<name>A0A5B0QAD4_PUCGR</name>
<feature type="compositionally biased region" description="Polar residues" evidence="1">
    <location>
        <begin position="32"/>
        <end position="41"/>
    </location>
</feature>
<dbReference type="AlphaFoldDB" id="A0A5B0QAD4"/>
<evidence type="ECO:0000313" key="2">
    <source>
        <dbReference type="EMBL" id="KAA1110137.1"/>
    </source>
</evidence>
<protein>
    <submittedName>
        <fullName evidence="2">Uncharacterized protein</fullName>
    </submittedName>
</protein>
<evidence type="ECO:0000313" key="3">
    <source>
        <dbReference type="Proteomes" id="UP000324748"/>
    </source>
</evidence>
<organism evidence="2 3">
    <name type="scientific">Puccinia graminis f. sp. tritici</name>
    <dbReference type="NCBI Taxonomy" id="56615"/>
    <lineage>
        <taxon>Eukaryota</taxon>
        <taxon>Fungi</taxon>
        <taxon>Dikarya</taxon>
        <taxon>Basidiomycota</taxon>
        <taxon>Pucciniomycotina</taxon>
        <taxon>Pucciniomycetes</taxon>
        <taxon>Pucciniales</taxon>
        <taxon>Pucciniaceae</taxon>
        <taxon>Puccinia</taxon>
    </lineage>
</organism>
<accession>A0A5B0QAD4</accession>